<evidence type="ECO:0000256" key="3">
    <source>
        <dbReference type="ARBA" id="ARBA00022553"/>
    </source>
</evidence>
<dbReference type="GO" id="GO:0005524">
    <property type="term" value="F:ATP binding"/>
    <property type="evidence" value="ECO:0007669"/>
    <property type="project" value="UniProtKB-KW"/>
</dbReference>
<dbReference type="PRINTS" id="PR00344">
    <property type="entry name" value="BCTRLSENSOR"/>
</dbReference>
<dbReference type="PANTHER" id="PTHR43065">
    <property type="entry name" value="SENSOR HISTIDINE KINASE"/>
    <property type="match status" value="1"/>
</dbReference>
<dbReference type="PROSITE" id="PS50924">
    <property type="entry name" value="MHYT"/>
    <property type="match status" value="1"/>
</dbReference>
<evidence type="ECO:0000259" key="12">
    <source>
        <dbReference type="PROSITE" id="PS50113"/>
    </source>
</evidence>
<dbReference type="SMART" id="SM00086">
    <property type="entry name" value="PAC"/>
    <property type="match status" value="3"/>
</dbReference>
<dbReference type="PROSITE" id="PS50113">
    <property type="entry name" value="PAC"/>
    <property type="match status" value="3"/>
</dbReference>
<dbReference type="SUPFAM" id="SSF55785">
    <property type="entry name" value="PYP-like sensor domain (PAS domain)"/>
    <property type="match status" value="3"/>
</dbReference>
<dbReference type="InterPro" id="IPR005467">
    <property type="entry name" value="His_kinase_dom"/>
</dbReference>
<evidence type="ECO:0000256" key="8">
    <source>
        <dbReference type="ARBA" id="ARBA00023012"/>
    </source>
</evidence>
<feature type="transmembrane region" description="Helical" evidence="9">
    <location>
        <begin position="43"/>
        <end position="65"/>
    </location>
</feature>
<gene>
    <name evidence="14" type="ORF">BN000_03717</name>
</gene>
<protein>
    <recommendedName>
        <fullName evidence="2">histidine kinase</fullName>
        <ecNumber evidence="2">2.7.13.3</ecNumber>
    </recommendedName>
</protein>
<dbReference type="InterPro" id="IPR003661">
    <property type="entry name" value="HisK_dim/P_dom"/>
</dbReference>
<dbReference type="CDD" id="cd00130">
    <property type="entry name" value="PAS"/>
    <property type="match status" value="3"/>
</dbReference>
<evidence type="ECO:0000259" key="10">
    <source>
        <dbReference type="PROSITE" id="PS50109"/>
    </source>
</evidence>
<evidence type="ECO:0000256" key="1">
    <source>
        <dbReference type="ARBA" id="ARBA00000085"/>
    </source>
</evidence>
<dbReference type="EMBL" id="CVRB01000004">
    <property type="protein sequence ID" value="CRK83726.1"/>
    <property type="molecule type" value="Genomic_DNA"/>
</dbReference>
<dbReference type="InterPro" id="IPR004358">
    <property type="entry name" value="Sig_transdc_His_kin-like_C"/>
</dbReference>
<evidence type="ECO:0000256" key="7">
    <source>
        <dbReference type="ARBA" id="ARBA00022840"/>
    </source>
</evidence>
<dbReference type="SUPFAM" id="SSF55874">
    <property type="entry name" value="ATPase domain of HSP90 chaperone/DNA topoisomerase II/histidine kinase"/>
    <property type="match status" value="1"/>
</dbReference>
<evidence type="ECO:0000313" key="14">
    <source>
        <dbReference type="EMBL" id="CRK83726.1"/>
    </source>
</evidence>
<dbReference type="AlphaFoldDB" id="A0A0U1P0G7"/>
<feature type="transmembrane region" description="Helical" evidence="9">
    <location>
        <begin position="77"/>
        <end position="98"/>
    </location>
</feature>
<dbReference type="InterPro" id="IPR036097">
    <property type="entry name" value="HisK_dim/P_sf"/>
</dbReference>
<dbReference type="InterPro" id="IPR003594">
    <property type="entry name" value="HATPase_dom"/>
</dbReference>
<dbReference type="Pfam" id="PF03707">
    <property type="entry name" value="MHYT"/>
    <property type="match status" value="1"/>
</dbReference>
<feature type="domain" description="Histidine kinase" evidence="10">
    <location>
        <begin position="640"/>
        <end position="846"/>
    </location>
</feature>
<accession>A0A0U1P0G7</accession>
<keyword evidence="4" id="KW-0808">Transferase</keyword>
<dbReference type="OrthoDB" id="9815750at2"/>
<dbReference type="InterPro" id="IPR001610">
    <property type="entry name" value="PAC"/>
</dbReference>
<evidence type="ECO:0000256" key="9">
    <source>
        <dbReference type="PROSITE-ProRule" id="PRU00244"/>
    </source>
</evidence>
<dbReference type="PROSITE" id="PS50109">
    <property type="entry name" value="HIS_KIN"/>
    <property type="match status" value="1"/>
</dbReference>
<dbReference type="InterPro" id="IPR035965">
    <property type="entry name" value="PAS-like_dom_sf"/>
</dbReference>
<keyword evidence="9" id="KW-0472">Membrane</keyword>
<dbReference type="Gene3D" id="3.30.565.10">
    <property type="entry name" value="Histidine kinase-like ATPase, C-terminal domain"/>
    <property type="match status" value="1"/>
</dbReference>
<keyword evidence="7" id="KW-0067">ATP-binding</keyword>
<dbReference type="PANTHER" id="PTHR43065:SF34">
    <property type="entry name" value="SPORULATION KINASE A"/>
    <property type="match status" value="1"/>
</dbReference>
<feature type="domain" description="PAC" evidence="12">
    <location>
        <begin position="575"/>
        <end position="627"/>
    </location>
</feature>
<dbReference type="InterPro" id="IPR000014">
    <property type="entry name" value="PAS"/>
</dbReference>
<evidence type="ECO:0000259" key="11">
    <source>
        <dbReference type="PROSITE" id="PS50112"/>
    </source>
</evidence>
<feature type="transmembrane region" description="Helical" evidence="9">
    <location>
        <begin position="212"/>
        <end position="232"/>
    </location>
</feature>
<dbReference type="InterPro" id="IPR036890">
    <property type="entry name" value="HATPase_C_sf"/>
</dbReference>
<keyword evidence="5" id="KW-0547">Nucleotide-binding</keyword>
<feature type="transmembrane region" description="Helical" evidence="9">
    <location>
        <begin position="136"/>
        <end position="160"/>
    </location>
</feature>
<keyword evidence="9" id="KW-0812">Transmembrane</keyword>
<feature type="domain" description="PAS" evidence="11">
    <location>
        <begin position="497"/>
        <end position="547"/>
    </location>
</feature>
<dbReference type="GO" id="GO:0016020">
    <property type="term" value="C:membrane"/>
    <property type="evidence" value="ECO:0007669"/>
    <property type="project" value="UniProtKB-UniRule"/>
</dbReference>
<dbReference type="RefSeq" id="WP_090636732.1">
    <property type="nucleotide sequence ID" value="NZ_CVRB01000004.1"/>
</dbReference>
<dbReference type="Pfam" id="PF02518">
    <property type="entry name" value="HATPase_c"/>
    <property type="match status" value="1"/>
</dbReference>
<dbReference type="STRING" id="1499688.BN000_03717"/>
<evidence type="ECO:0000259" key="13">
    <source>
        <dbReference type="PROSITE" id="PS50924"/>
    </source>
</evidence>
<dbReference type="InterPro" id="IPR000700">
    <property type="entry name" value="PAS-assoc_C"/>
</dbReference>
<keyword evidence="3" id="KW-0597">Phosphoprotein</keyword>
<dbReference type="SMART" id="SM00091">
    <property type="entry name" value="PAS"/>
    <property type="match status" value="3"/>
</dbReference>
<keyword evidence="9" id="KW-1133">Transmembrane helix</keyword>
<organism evidence="14 15">
    <name type="scientific">Neobacillus massiliamazoniensis</name>
    <dbReference type="NCBI Taxonomy" id="1499688"/>
    <lineage>
        <taxon>Bacteria</taxon>
        <taxon>Bacillati</taxon>
        <taxon>Bacillota</taxon>
        <taxon>Bacilli</taxon>
        <taxon>Bacillales</taxon>
        <taxon>Bacillaceae</taxon>
        <taxon>Neobacillus</taxon>
    </lineage>
</organism>
<feature type="transmembrane region" description="Helical" evidence="9">
    <location>
        <begin position="105"/>
        <end position="130"/>
    </location>
</feature>
<dbReference type="Pfam" id="PF00512">
    <property type="entry name" value="HisKA"/>
    <property type="match status" value="1"/>
</dbReference>
<dbReference type="CDD" id="cd00082">
    <property type="entry name" value="HisKA"/>
    <property type="match status" value="1"/>
</dbReference>
<dbReference type="Proteomes" id="UP000199087">
    <property type="component" value="Unassembled WGS sequence"/>
</dbReference>
<keyword evidence="8" id="KW-0902">Two-component regulatory system</keyword>
<dbReference type="SMART" id="SM00387">
    <property type="entry name" value="HATPase_c"/>
    <property type="match status" value="1"/>
</dbReference>
<feature type="domain" description="PAS" evidence="11">
    <location>
        <begin position="247"/>
        <end position="292"/>
    </location>
</feature>
<sequence length="847" mass="96191">MADVLVHFHPYFIIIAIGLTIMASYTTLDMLTLIRSSEKNKRLLFLGGTLSMGIGIWFMNFIGLISSDINRFANYQIPLTILSISIGIAFAGIGFIFLTGKNIPFLYLFISSLFLTLAVIAIHIISVYALNLTSHYNIPLFIFSSLLIFGSFLFSLWILFSSKSYLLGNQGWLKPISSFVMSGAIAEGQFLLQRSTTVMTNQQVLQASNNENMFVIYMVLFVSILIIGGLIASSALISKQLAVTDTNLRDIKAALDASAIVAITDKHGIILYVNDKFEEISKYKNEEIIGKNHRILNSGYHSKEFFQDLWETISRGQIWRGEIRNKAKDGSFYWVDTTIVPFLNQKGKPFQYIAIRSDISQRKQAEQDLFDSIKEVRDITFALNQSSIVAITDEKGRIEVANDKFCEISKYSREELIGQDHRILNSGHHSKQFFKEMWKTIGEGMVWKGEICNRAKDGTLYWVDTTIVPFLNEKGKPYQYVSIRTDISDRKRAQEHLSERIKEITDIKFALDQSSIVAFTDAKGNITSVNDKFCEISKYSRDEIIGQDHRILNSGYHSKEFFKNLWKSIGEGIVWKGEIKNKAKDGTYYWVDTTIVPFLNEHGKPYQYLAIRNDITEKKKTEEVLHRQDKLAAVGQLAAGVAHEIRNPLTSMKGYAEFLQLDEKDPERLEFLNIILDEIERVNTIVEDFMVLAKPKAVELEEKNIVPVIKNVVSLLEFEARKKNVRLSFACEEEIIQIECDENRLKQVFLNFIKNGIEAMPNGGDLYVETTIHDHTVQISIQDTGVGIPKEKLQKLGEPFYTTKKNGNGLGLMVSFKIIESHNGKVFVESEPNKGTTFNILLPAKTA</sequence>
<dbReference type="PROSITE" id="PS50112">
    <property type="entry name" value="PAS"/>
    <property type="match status" value="3"/>
</dbReference>
<feature type="domain" description="PAC" evidence="12">
    <location>
        <begin position="447"/>
        <end position="499"/>
    </location>
</feature>
<reference evidence="15" key="1">
    <citation type="submission" date="2015-05" db="EMBL/GenBank/DDBJ databases">
        <authorList>
            <person name="Urmite Genomes"/>
        </authorList>
    </citation>
    <scope>NUCLEOTIDE SEQUENCE [LARGE SCALE GENOMIC DNA]</scope>
    <source>
        <strain evidence="15">LF1</strain>
    </source>
</reference>
<proteinExistence type="predicted"/>
<feature type="domain" description="PAC" evidence="12">
    <location>
        <begin position="319"/>
        <end position="371"/>
    </location>
</feature>
<dbReference type="GO" id="GO:0000155">
    <property type="term" value="F:phosphorelay sensor kinase activity"/>
    <property type="evidence" value="ECO:0007669"/>
    <property type="project" value="InterPro"/>
</dbReference>
<evidence type="ECO:0000256" key="2">
    <source>
        <dbReference type="ARBA" id="ARBA00012438"/>
    </source>
</evidence>
<keyword evidence="15" id="KW-1185">Reference proteome</keyword>
<comment type="catalytic activity">
    <reaction evidence="1">
        <text>ATP + protein L-histidine = ADP + protein N-phospho-L-histidine.</text>
        <dbReference type="EC" id="2.7.13.3"/>
    </reaction>
</comment>
<evidence type="ECO:0000256" key="4">
    <source>
        <dbReference type="ARBA" id="ARBA00022679"/>
    </source>
</evidence>
<dbReference type="Gene3D" id="1.10.287.130">
    <property type="match status" value="1"/>
</dbReference>
<keyword evidence="6 14" id="KW-0418">Kinase</keyword>
<dbReference type="Gene3D" id="3.30.450.20">
    <property type="entry name" value="PAS domain"/>
    <property type="match status" value="3"/>
</dbReference>
<dbReference type="SMART" id="SM00388">
    <property type="entry name" value="HisKA"/>
    <property type="match status" value="1"/>
</dbReference>
<dbReference type="SUPFAM" id="SSF47384">
    <property type="entry name" value="Homodimeric domain of signal transducing histidine kinase"/>
    <property type="match status" value="1"/>
</dbReference>
<evidence type="ECO:0000256" key="6">
    <source>
        <dbReference type="ARBA" id="ARBA00022777"/>
    </source>
</evidence>
<dbReference type="EC" id="2.7.13.3" evidence="2"/>
<dbReference type="InterPro" id="IPR005330">
    <property type="entry name" value="MHYT_dom"/>
</dbReference>
<evidence type="ECO:0000256" key="5">
    <source>
        <dbReference type="ARBA" id="ARBA00022741"/>
    </source>
</evidence>
<dbReference type="Pfam" id="PF13426">
    <property type="entry name" value="PAS_9"/>
    <property type="match status" value="3"/>
</dbReference>
<name>A0A0U1P0G7_9BACI</name>
<feature type="transmembrane region" description="Helical" evidence="9">
    <location>
        <begin position="172"/>
        <end position="192"/>
    </location>
</feature>
<feature type="transmembrane region" description="Helical" evidence="9">
    <location>
        <begin position="12"/>
        <end position="31"/>
    </location>
</feature>
<evidence type="ECO:0000313" key="15">
    <source>
        <dbReference type="Proteomes" id="UP000199087"/>
    </source>
</evidence>
<dbReference type="NCBIfam" id="TIGR00229">
    <property type="entry name" value="sensory_box"/>
    <property type="match status" value="3"/>
</dbReference>
<feature type="domain" description="PAS" evidence="11">
    <location>
        <begin position="389"/>
        <end position="419"/>
    </location>
</feature>
<feature type="domain" description="MHYT" evidence="13">
    <location>
        <begin position="8"/>
        <end position="199"/>
    </location>
</feature>